<accession>A0A2J6QAF9</accession>
<gene>
    <name evidence="2" type="ORF">NA56DRAFT_644173</name>
</gene>
<reference evidence="2 3" key="1">
    <citation type="submission" date="2016-05" db="EMBL/GenBank/DDBJ databases">
        <title>A degradative enzymes factory behind the ericoid mycorrhizal symbiosis.</title>
        <authorList>
            <consortium name="DOE Joint Genome Institute"/>
            <person name="Martino E."/>
            <person name="Morin E."/>
            <person name="Grelet G."/>
            <person name="Kuo A."/>
            <person name="Kohler A."/>
            <person name="Daghino S."/>
            <person name="Barry K."/>
            <person name="Choi C."/>
            <person name="Cichocki N."/>
            <person name="Clum A."/>
            <person name="Copeland A."/>
            <person name="Hainaut M."/>
            <person name="Haridas S."/>
            <person name="Labutti K."/>
            <person name="Lindquist E."/>
            <person name="Lipzen A."/>
            <person name="Khouja H.-R."/>
            <person name="Murat C."/>
            <person name="Ohm R."/>
            <person name="Olson A."/>
            <person name="Spatafora J."/>
            <person name="Veneault-Fourrey C."/>
            <person name="Henrissat B."/>
            <person name="Grigoriev I."/>
            <person name="Martin F."/>
            <person name="Perotto S."/>
        </authorList>
    </citation>
    <scope>NUCLEOTIDE SEQUENCE [LARGE SCALE GENOMIC DNA]</scope>
    <source>
        <strain evidence="2 3">UAMH 7357</strain>
    </source>
</reference>
<dbReference type="AlphaFoldDB" id="A0A2J6QAF9"/>
<dbReference type="Proteomes" id="UP000235672">
    <property type="component" value="Unassembled WGS sequence"/>
</dbReference>
<feature type="region of interest" description="Disordered" evidence="1">
    <location>
        <begin position="24"/>
        <end position="53"/>
    </location>
</feature>
<sequence length="53" mass="5538">MGLLPGAKGGDFTRYTGMEVLTGVTGRGEGFTGTDMRREGEKGAVSRNDSGEK</sequence>
<evidence type="ECO:0000313" key="3">
    <source>
        <dbReference type="Proteomes" id="UP000235672"/>
    </source>
</evidence>
<name>A0A2J6QAF9_9HELO</name>
<evidence type="ECO:0000313" key="2">
    <source>
        <dbReference type="EMBL" id="PMD23270.1"/>
    </source>
</evidence>
<dbReference type="EMBL" id="KZ613475">
    <property type="protein sequence ID" value="PMD23270.1"/>
    <property type="molecule type" value="Genomic_DNA"/>
</dbReference>
<proteinExistence type="predicted"/>
<protein>
    <submittedName>
        <fullName evidence="2">Uncharacterized protein</fullName>
    </submittedName>
</protein>
<keyword evidence="3" id="KW-1185">Reference proteome</keyword>
<evidence type="ECO:0000256" key="1">
    <source>
        <dbReference type="SAM" id="MobiDB-lite"/>
    </source>
</evidence>
<organism evidence="2 3">
    <name type="scientific">Hyaloscypha hepaticicola</name>
    <dbReference type="NCBI Taxonomy" id="2082293"/>
    <lineage>
        <taxon>Eukaryota</taxon>
        <taxon>Fungi</taxon>
        <taxon>Dikarya</taxon>
        <taxon>Ascomycota</taxon>
        <taxon>Pezizomycotina</taxon>
        <taxon>Leotiomycetes</taxon>
        <taxon>Helotiales</taxon>
        <taxon>Hyaloscyphaceae</taxon>
        <taxon>Hyaloscypha</taxon>
    </lineage>
</organism>
<feature type="compositionally biased region" description="Basic and acidic residues" evidence="1">
    <location>
        <begin position="35"/>
        <end position="53"/>
    </location>
</feature>